<protein>
    <recommendedName>
        <fullName evidence="12">Farnesyl pyrophosphate synthase</fullName>
    </recommendedName>
    <alternativeName>
        <fullName evidence="10">(2E,6E)-farnesyl diphosphate synthase</fullName>
    </alternativeName>
    <alternativeName>
        <fullName evidence="9">Dimethylallyltranstransferase</fullName>
    </alternativeName>
    <alternativeName>
        <fullName evidence="8">Farnesyl diphosphate synthase</fullName>
    </alternativeName>
    <alternativeName>
        <fullName evidence="7">Geranyltranstransferase</fullName>
    </alternativeName>
</protein>
<comment type="pathway">
    <text evidence="11">Pheromone biosynthesis.</text>
</comment>
<dbReference type="Pfam" id="PF00348">
    <property type="entry name" value="polyprenyl_synt"/>
    <property type="match status" value="1"/>
</dbReference>
<dbReference type="SUPFAM" id="SSF48576">
    <property type="entry name" value="Terpenoid synthases"/>
    <property type="match status" value="1"/>
</dbReference>
<dbReference type="GO" id="GO:0005737">
    <property type="term" value="C:cytoplasm"/>
    <property type="evidence" value="ECO:0007669"/>
    <property type="project" value="TreeGrafter"/>
</dbReference>
<evidence type="ECO:0000256" key="2">
    <source>
        <dbReference type="ARBA" id="ARBA00004932"/>
    </source>
</evidence>
<dbReference type="PANTHER" id="PTHR11525:SF0">
    <property type="entry name" value="FARNESYL PYROPHOSPHATE SYNTHASE"/>
    <property type="match status" value="1"/>
</dbReference>
<reference evidence="16" key="3">
    <citation type="submission" date="2025-09" db="UniProtKB">
        <authorList>
            <consortium name="Ensembl"/>
        </authorList>
    </citation>
    <scope>IDENTIFICATION</scope>
</reference>
<dbReference type="GO" id="GO:0046872">
    <property type="term" value="F:metal ion binding"/>
    <property type="evidence" value="ECO:0007669"/>
    <property type="project" value="UniProtKB-KW"/>
</dbReference>
<evidence type="ECO:0000256" key="13">
    <source>
        <dbReference type="ARBA" id="ARBA00049291"/>
    </source>
</evidence>
<dbReference type="SFLD" id="SFLDG01017">
    <property type="entry name" value="Polyprenyl_Transferase_Like"/>
    <property type="match status" value="1"/>
</dbReference>
<dbReference type="PROSITE" id="PS00444">
    <property type="entry name" value="POLYPRENYL_SYNTHASE_2"/>
    <property type="match status" value="1"/>
</dbReference>
<reference evidence="16" key="2">
    <citation type="submission" date="2025-08" db="UniProtKB">
        <authorList>
            <consortium name="Ensembl"/>
        </authorList>
    </citation>
    <scope>IDENTIFICATION</scope>
</reference>
<evidence type="ECO:0000256" key="7">
    <source>
        <dbReference type="ARBA" id="ARBA00032380"/>
    </source>
</evidence>
<dbReference type="Gene3D" id="1.10.600.10">
    <property type="entry name" value="Farnesyl Diphosphate Synthase"/>
    <property type="match status" value="1"/>
</dbReference>
<dbReference type="FunCoup" id="H2ZHX6">
    <property type="interactions" value="249"/>
</dbReference>
<evidence type="ECO:0000256" key="5">
    <source>
        <dbReference type="ARBA" id="ARBA00022723"/>
    </source>
</evidence>
<proteinExistence type="inferred from homology"/>
<dbReference type="OMA" id="CSWVVNQ"/>
<comment type="catalytic activity">
    <reaction evidence="14">
        <text>isopentenyl diphosphate + (2E)-geranyl diphosphate = (2E,6E)-farnesyl diphosphate + diphosphate</text>
        <dbReference type="Rhea" id="RHEA:19361"/>
        <dbReference type="ChEBI" id="CHEBI:33019"/>
        <dbReference type="ChEBI" id="CHEBI:58057"/>
        <dbReference type="ChEBI" id="CHEBI:128769"/>
        <dbReference type="ChEBI" id="CHEBI:175763"/>
        <dbReference type="EC" id="2.5.1.10"/>
    </reaction>
</comment>
<comment type="pathway">
    <text evidence="3">Isoprenoid biosynthesis; farnesyl diphosphate biosynthesis; farnesyl diphosphate from geranyl diphosphate and isopentenyl diphosphate: step 1/1.</text>
</comment>
<dbReference type="InterPro" id="IPR008949">
    <property type="entry name" value="Isoprenoid_synthase_dom_sf"/>
</dbReference>
<keyword evidence="5" id="KW-0479">Metal-binding</keyword>
<keyword evidence="17" id="KW-1185">Reference proteome</keyword>
<dbReference type="HOGENOM" id="CLU_028376_0_1_1"/>
<comment type="cofactor">
    <cofactor evidence="1">
        <name>Mg(2+)</name>
        <dbReference type="ChEBI" id="CHEBI:18420"/>
    </cofactor>
</comment>
<dbReference type="PROSITE" id="PS00723">
    <property type="entry name" value="POLYPRENYL_SYNTHASE_1"/>
    <property type="match status" value="1"/>
</dbReference>
<dbReference type="GO" id="GO:0004337">
    <property type="term" value="F:(2E,6E)-farnesyl diphosphate synthase activity"/>
    <property type="evidence" value="ECO:0007669"/>
    <property type="project" value="UniProtKB-EC"/>
</dbReference>
<keyword evidence="4 15" id="KW-0808">Transferase</keyword>
<evidence type="ECO:0000256" key="8">
    <source>
        <dbReference type="ARBA" id="ARBA00032424"/>
    </source>
</evidence>
<dbReference type="InterPro" id="IPR039702">
    <property type="entry name" value="FPS1-like"/>
</dbReference>
<sequence length="349" mass="39673">RMNGKSELWDLFEKHFPVVVNELCTAPVDAGTEIQWSFDRIKDLLEYNVPQGKRTRGLTVVAAYKALAGENFNDESLNLALTMGWTVEILQASFLVADDLMDQSKTRRGQKCWYLKPTIGYQAVNDSMILESCVFTLLRNHCRGKAFYADLFDLFHKVILSTEMGQSLDMQASEQPTVDFSLFTEAKHAAIIKYKTAYYSFYLPVATAMYLVGIRDDECHTAACNILTKIGSLFQVQDDFLDCYGDPEVTGKIGTDIEDNKCSWLIIKAVQLASPEQTCALQENYAKKNPENVAVVKQIFNSLGLKSVFLKYEEDTYKSICDDVNNFQDSRIPHSVFLNLLKKIYKRKK</sequence>
<dbReference type="InterPro" id="IPR000092">
    <property type="entry name" value="Polyprenyl_synt"/>
</dbReference>
<dbReference type="STRING" id="51511.ENSCSAVP00000017192"/>
<dbReference type="AlphaFoldDB" id="H2ZHX6"/>
<evidence type="ECO:0000313" key="16">
    <source>
        <dbReference type="Ensembl" id="ENSCSAVP00000017192.1"/>
    </source>
</evidence>
<comment type="similarity">
    <text evidence="15">Belongs to the FPP/GGPP synthase family.</text>
</comment>
<evidence type="ECO:0000256" key="9">
    <source>
        <dbReference type="ARBA" id="ARBA00032448"/>
    </source>
</evidence>
<evidence type="ECO:0000256" key="10">
    <source>
        <dbReference type="ARBA" id="ARBA00032873"/>
    </source>
</evidence>
<dbReference type="GeneTree" id="ENSGT00900000141074"/>
<dbReference type="InParanoid" id="H2ZHX6"/>
<evidence type="ECO:0000256" key="15">
    <source>
        <dbReference type="RuleBase" id="RU004466"/>
    </source>
</evidence>
<dbReference type="Proteomes" id="UP000007875">
    <property type="component" value="Unassembled WGS sequence"/>
</dbReference>
<evidence type="ECO:0000256" key="6">
    <source>
        <dbReference type="ARBA" id="ARBA00022842"/>
    </source>
</evidence>
<dbReference type="PANTHER" id="PTHR11525">
    <property type="entry name" value="FARNESYL-PYROPHOSPHATE SYNTHETASE"/>
    <property type="match status" value="1"/>
</dbReference>
<evidence type="ECO:0000256" key="4">
    <source>
        <dbReference type="ARBA" id="ARBA00022679"/>
    </source>
</evidence>
<name>H2ZHX6_CIOSA</name>
<dbReference type="CDD" id="cd00685">
    <property type="entry name" value="Trans_IPPS_HT"/>
    <property type="match status" value="1"/>
</dbReference>
<accession>H2ZHX6</accession>
<dbReference type="GO" id="GO:0045337">
    <property type="term" value="P:farnesyl diphosphate biosynthetic process"/>
    <property type="evidence" value="ECO:0007669"/>
    <property type="project" value="TreeGrafter"/>
</dbReference>
<dbReference type="GO" id="GO:0004161">
    <property type="term" value="F:dimethylallyltranstransferase activity"/>
    <property type="evidence" value="ECO:0007669"/>
    <property type="project" value="UniProtKB-EC"/>
</dbReference>
<dbReference type="SFLD" id="SFLDS00005">
    <property type="entry name" value="Isoprenoid_Synthase_Type_I"/>
    <property type="match status" value="1"/>
</dbReference>
<reference evidence="17" key="1">
    <citation type="submission" date="2003-08" db="EMBL/GenBank/DDBJ databases">
        <authorList>
            <person name="Birren B."/>
            <person name="Nusbaum C."/>
            <person name="Abebe A."/>
            <person name="Abouelleil A."/>
            <person name="Adekoya E."/>
            <person name="Ait-zahra M."/>
            <person name="Allen N."/>
            <person name="Allen T."/>
            <person name="An P."/>
            <person name="Anderson M."/>
            <person name="Anderson S."/>
            <person name="Arachchi H."/>
            <person name="Armbruster J."/>
            <person name="Bachantsang P."/>
            <person name="Baldwin J."/>
            <person name="Barry A."/>
            <person name="Bayul T."/>
            <person name="Blitshsteyn B."/>
            <person name="Bloom T."/>
            <person name="Blye J."/>
            <person name="Boguslavskiy L."/>
            <person name="Borowsky M."/>
            <person name="Boukhgalter B."/>
            <person name="Brunache A."/>
            <person name="Butler J."/>
            <person name="Calixte N."/>
            <person name="Calvo S."/>
            <person name="Camarata J."/>
            <person name="Campo K."/>
            <person name="Chang J."/>
            <person name="Cheshatsang Y."/>
            <person name="Citroen M."/>
            <person name="Collymore A."/>
            <person name="Considine T."/>
            <person name="Cook A."/>
            <person name="Cooke P."/>
            <person name="Corum B."/>
            <person name="Cuomo C."/>
            <person name="David R."/>
            <person name="Dawoe T."/>
            <person name="Degray S."/>
            <person name="Dodge S."/>
            <person name="Dooley K."/>
            <person name="Dorje P."/>
            <person name="Dorjee K."/>
            <person name="Dorris L."/>
            <person name="Duffey N."/>
            <person name="Dupes A."/>
            <person name="Elkins T."/>
            <person name="Engels R."/>
            <person name="Erickson J."/>
            <person name="Farina A."/>
            <person name="Faro S."/>
            <person name="Ferreira P."/>
            <person name="Fischer H."/>
            <person name="Fitzgerald M."/>
            <person name="Foley K."/>
            <person name="Gage D."/>
            <person name="Galagan J."/>
            <person name="Gearin G."/>
            <person name="Gnerre S."/>
            <person name="Gnirke A."/>
            <person name="Goyette A."/>
            <person name="Graham J."/>
            <person name="Grandbois E."/>
            <person name="Gyaltsen K."/>
            <person name="Hafez N."/>
            <person name="Hagopian D."/>
            <person name="Hagos B."/>
            <person name="Hall J."/>
            <person name="Hatcher B."/>
            <person name="Heller A."/>
            <person name="Higgins H."/>
            <person name="Honan T."/>
            <person name="Horn A."/>
            <person name="Houde N."/>
            <person name="Hughes L."/>
            <person name="Hulme W."/>
            <person name="Husby E."/>
            <person name="Iliev I."/>
            <person name="Jaffe D."/>
            <person name="Jones C."/>
            <person name="Kamal M."/>
            <person name="Kamat A."/>
            <person name="Kamvysselis M."/>
            <person name="Karlsson E."/>
            <person name="Kells C."/>
            <person name="Kieu A."/>
            <person name="Kisner P."/>
            <person name="Kodira C."/>
            <person name="Kulbokas E."/>
            <person name="Labutti K."/>
            <person name="Lama D."/>
            <person name="Landers T."/>
            <person name="Leger J."/>
            <person name="Levine S."/>
            <person name="Lewis D."/>
            <person name="Lewis T."/>
            <person name="Lindblad-toh K."/>
            <person name="Liu X."/>
            <person name="Lokyitsang T."/>
            <person name="Lokyitsang Y."/>
            <person name="Lucien O."/>
            <person name="Lui A."/>
            <person name="Ma L.J."/>
            <person name="Mabbitt R."/>
            <person name="Macdonald J."/>
            <person name="Maclean C."/>
            <person name="Major J."/>
            <person name="Manning J."/>
            <person name="Marabella R."/>
            <person name="Maru K."/>
            <person name="Matthews C."/>
            <person name="Mauceli E."/>
            <person name="Mccarthy M."/>
            <person name="Mcdonough S."/>
            <person name="Mcghee T."/>
            <person name="Meldrim J."/>
            <person name="Meneus L."/>
            <person name="Mesirov J."/>
            <person name="Mihalev A."/>
            <person name="Mihova T."/>
            <person name="Mikkelsen T."/>
            <person name="Mlenga V."/>
            <person name="Moru K."/>
            <person name="Mozes J."/>
            <person name="Mulrain L."/>
            <person name="Munson G."/>
            <person name="Naylor J."/>
            <person name="Newes C."/>
            <person name="Nguyen C."/>
            <person name="Nguyen N."/>
            <person name="Nguyen T."/>
            <person name="Nicol R."/>
            <person name="Nielsen C."/>
            <person name="Nizzari M."/>
            <person name="Norbu C."/>
            <person name="Norbu N."/>
            <person name="O'donnell P."/>
            <person name="Okoawo O."/>
            <person name="O'leary S."/>
            <person name="Omotosho B."/>
            <person name="O'neill K."/>
            <person name="Osman S."/>
            <person name="Parker S."/>
            <person name="Perrin D."/>
            <person name="Phunkhang P."/>
            <person name="Piqani B."/>
            <person name="Purcell S."/>
            <person name="Rachupka T."/>
            <person name="Ramasamy U."/>
            <person name="Rameau R."/>
            <person name="Ray V."/>
            <person name="Raymond C."/>
            <person name="Retta R."/>
            <person name="Richardson S."/>
            <person name="Rise C."/>
            <person name="Rodriguez J."/>
            <person name="Rogers J."/>
            <person name="Rogov P."/>
            <person name="Rutman M."/>
            <person name="Schupbach R."/>
            <person name="Seaman C."/>
            <person name="Settipalli S."/>
            <person name="Sharpe T."/>
            <person name="Sheridan J."/>
            <person name="Sherpa N."/>
            <person name="Shi J."/>
            <person name="Smirnov S."/>
            <person name="Smith C."/>
            <person name="Sougnez C."/>
            <person name="Spencer B."/>
            <person name="Stalker J."/>
            <person name="Stange-thomann N."/>
            <person name="Stavropoulos S."/>
            <person name="Stetson K."/>
            <person name="Stone C."/>
            <person name="Stone S."/>
            <person name="Stubbs M."/>
            <person name="Talamas J."/>
            <person name="Tchuinga P."/>
            <person name="Tenzing P."/>
            <person name="Tesfaye S."/>
            <person name="Theodore J."/>
            <person name="Thoulutsang Y."/>
            <person name="Topham K."/>
            <person name="Towey S."/>
            <person name="Tsamla T."/>
            <person name="Tsomo N."/>
            <person name="Vallee D."/>
            <person name="Vassiliev H."/>
            <person name="Venkataraman V."/>
            <person name="Vinson J."/>
            <person name="Vo A."/>
            <person name="Wade C."/>
            <person name="Wang S."/>
            <person name="Wangchuk T."/>
            <person name="Wangdi T."/>
            <person name="Whittaker C."/>
            <person name="Wilkinson J."/>
            <person name="Wu Y."/>
            <person name="Wyman D."/>
            <person name="Yadav S."/>
            <person name="Yang S."/>
            <person name="Yang X."/>
            <person name="Yeager S."/>
            <person name="Yee E."/>
            <person name="Young G."/>
            <person name="Zainoun J."/>
            <person name="Zembeck L."/>
            <person name="Zimmer A."/>
            <person name="Zody M."/>
            <person name="Lander E."/>
        </authorList>
    </citation>
    <scope>NUCLEOTIDE SEQUENCE [LARGE SCALE GENOMIC DNA]</scope>
</reference>
<dbReference type="eggNOG" id="KOG0711">
    <property type="taxonomic scope" value="Eukaryota"/>
</dbReference>
<evidence type="ECO:0000256" key="1">
    <source>
        <dbReference type="ARBA" id="ARBA00001946"/>
    </source>
</evidence>
<evidence type="ECO:0000256" key="3">
    <source>
        <dbReference type="ARBA" id="ARBA00005035"/>
    </source>
</evidence>
<evidence type="ECO:0000313" key="17">
    <source>
        <dbReference type="Proteomes" id="UP000007875"/>
    </source>
</evidence>
<comment type="catalytic activity">
    <reaction evidence="13">
        <text>isopentenyl diphosphate + dimethylallyl diphosphate = (2E)-geranyl diphosphate + diphosphate</text>
        <dbReference type="Rhea" id="RHEA:22408"/>
        <dbReference type="ChEBI" id="CHEBI:33019"/>
        <dbReference type="ChEBI" id="CHEBI:57623"/>
        <dbReference type="ChEBI" id="CHEBI:58057"/>
        <dbReference type="ChEBI" id="CHEBI:128769"/>
        <dbReference type="EC" id="2.5.1.1"/>
    </reaction>
</comment>
<evidence type="ECO:0000256" key="11">
    <source>
        <dbReference type="ARBA" id="ARBA00033740"/>
    </source>
</evidence>
<evidence type="ECO:0000256" key="14">
    <source>
        <dbReference type="ARBA" id="ARBA00049399"/>
    </source>
</evidence>
<organism evidence="16 17">
    <name type="scientific">Ciona savignyi</name>
    <name type="common">Pacific transparent sea squirt</name>
    <dbReference type="NCBI Taxonomy" id="51511"/>
    <lineage>
        <taxon>Eukaryota</taxon>
        <taxon>Metazoa</taxon>
        <taxon>Chordata</taxon>
        <taxon>Tunicata</taxon>
        <taxon>Ascidiacea</taxon>
        <taxon>Phlebobranchia</taxon>
        <taxon>Cionidae</taxon>
        <taxon>Ciona</taxon>
    </lineage>
</organism>
<comment type="pathway">
    <text evidence="2">Isoprenoid biosynthesis; geranyl diphosphate biosynthesis; geranyl diphosphate from dimethylallyl diphosphate and isopentenyl diphosphate: step 1/1.</text>
</comment>
<dbReference type="GO" id="GO:0042811">
    <property type="term" value="P:pheromone biosynthetic process"/>
    <property type="evidence" value="ECO:0007669"/>
    <property type="project" value="UniProtKB-ARBA"/>
</dbReference>
<dbReference type="InterPro" id="IPR033749">
    <property type="entry name" value="Polyprenyl_synt_CS"/>
</dbReference>
<dbReference type="FunFam" id="1.10.600.10:FF:000021">
    <property type="entry name" value="Farnesyl pyrophosphate synthase"/>
    <property type="match status" value="1"/>
</dbReference>
<evidence type="ECO:0000256" key="12">
    <source>
        <dbReference type="ARBA" id="ARBA00034546"/>
    </source>
</evidence>
<dbReference type="Ensembl" id="ENSCSAVT00000017380.1">
    <property type="protein sequence ID" value="ENSCSAVP00000017192.1"/>
    <property type="gene ID" value="ENSCSAVG00000010115.1"/>
</dbReference>
<keyword evidence="6" id="KW-0460">Magnesium</keyword>